<comment type="function">
    <text evidence="5">Guanylyltransferase that catalyzes the activation of (2S)-2-phospholactate (2-PL) as (2S)-lactyl-2-diphospho-5'-guanosine, via the condensation of 2-PL with GTP. It is involved in the biosynthesis of coenzyme F420, a hydride carrier cofactor.</text>
</comment>
<name>A0AAJ4UVC2_9EURY</name>
<evidence type="ECO:0000256" key="5">
    <source>
        <dbReference type="HAMAP-Rule" id="MF_02114"/>
    </source>
</evidence>
<dbReference type="AlphaFoldDB" id="A0AAJ4UVC2"/>
<comment type="similarity">
    <text evidence="5">Belongs to the CofC family.</text>
</comment>
<evidence type="ECO:0000256" key="3">
    <source>
        <dbReference type="ARBA" id="ARBA00022741"/>
    </source>
</evidence>
<dbReference type="SUPFAM" id="SSF53448">
    <property type="entry name" value="Nucleotide-diphospho-sugar transferases"/>
    <property type="match status" value="1"/>
</dbReference>
<keyword evidence="2 5" id="KW-0548">Nucleotidyltransferase</keyword>
<dbReference type="PANTHER" id="PTHR40392">
    <property type="entry name" value="2-PHOSPHO-L-LACTATE GUANYLYLTRANSFERASE"/>
    <property type="match status" value="1"/>
</dbReference>
<comment type="pathway">
    <text evidence="5">Cofactor biosynthesis; coenzyme F420 biosynthesis.</text>
</comment>
<dbReference type="RefSeq" id="WP_075938095.1">
    <property type="nucleotide sequence ID" value="NZ_BDJH01000002.1"/>
</dbReference>
<evidence type="ECO:0000256" key="4">
    <source>
        <dbReference type="ARBA" id="ARBA00023134"/>
    </source>
</evidence>
<evidence type="ECO:0000313" key="6">
    <source>
        <dbReference type="EMBL" id="RNJ25820.1"/>
    </source>
</evidence>
<organism evidence="6 7">
    <name type="scientific">Halosegnis longus</name>
    <dbReference type="NCBI Taxonomy" id="2216012"/>
    <lineage>
        <taxon>Archaea</taxon>
        <taxon>Methanobacteriati</taxon>
        <taxon>Methanobacteriota</taxon>
        <taxon>Stenosarchaea group</taxon>
        <taxon>Halobacteria</taxon>
        <taxon>Halobacteriales</taxon>
        <taxon>Natronomonadaceae</taxon>
        <taxon>Halosegnis</taxon>
    </lineage>
</organism>
<accession>A0AAJ4UVC2</accession>
<evidence type="ECO:0000256" key="2">
    <source>
        <dbReference type="ARBA" id="ARBA00022695"/>
    </source>
</evidence>
<dbReference type="NCBIfam" id="TIGR03552">
    <property type="entry name" value="F420_cofC"/>
    <property type="match status" value="1"/>
</dbReference>
<comment type="catalytic activity">
    <reaction evidence="5">
        <text>(2S)-2-phospholactate + GTP + H(+) = (2S)-lactyl-2-diphospho-5'-guanosine + diphosphate</text>
        <dbReference type="Rhea" id="RHEA:63424"/>
        <dbReference type="ChEBI" id="CHEBI:15378"/>
        <dbReference type="ChEBI" id="CHEBI:33019"/>
        <dbReference type="ChEBI" id="CHEBI:37565"/>
        <dbReference type="ChEBI" id="CHEBI:59435"/>
        <dbReference type="ChEBI" id="CHEBI:59906"/>
        <dbReference type="EC" id="2.7.7.68"/>
    </reaction>
</comment>
<dbReference type="EC" id="2.7.7.68" evidence="5"/>
<dbReference type="InterPro" id="IPR029044">
    <property type="entry name" value="Nucleotide-diphossugar_trans"/>
</dbReference>
<comment type="caution">
    <text evidence="6">The sequence shown here is derived from an EMBL/GenBank/DDBJ whole genome shotgun (WGS) entry which is preliminary data.</text>
</comment>
<comment type="subunit">
    <text evidence="5">Homodimer.</text>
</comment>
<sequence length="202" mass="21747">MRVLVPFGARDPKSRLSSVFSPSERRDLAEAMLDDVLAALSDHEPVVVANAPVDAAAPTRVDDRPLTTAVNARLGEGPTAVVMADLPLVRGETITRLLDTEGDVVVAPGLGGGTNALVVRHPEFETDYHGVSVRDHRERARAVGATVSTVDSYRLGVDIDEPADLVEVLLHGDGKTTGWLREHGGRVETTDGRTRFRRDGRD</sequence>
<dbReference type="GO" id="GO:0052645">
    <property type="term" value="P:F420-0 metabolic process"/>
    <property type="evidence" value="ECO:0007669"/>
    <property type="project" value="UniProtKB-UniRule"/>
</dbReference>
<keyword evidence="3 5" id="KW-0547">Nucleotide-binding</keyword>
<dbReference type="InterPro" id="IPR002835">
    <property type="entry name" value="CofC"/>
</dbReference>
<dbReference type="Gene3D" id="6.10.140.50">
    <property type="match status" value="1"/>
</dbReference>
<dbReference type="Gene3D" id="3.90.550.10">
    <property type="entry name" value="Spore Coat Polysaccharide Biosynthesis Protein SpsA, Chain A"/>
    <property type="match status" value="1"/>
</dbReference>
<dbReference type="HAMAP" id="MF_02114">
    <property type="entry name" value="CofC"/>
    <property type="match status" value="1"/>
</dbReference>
<dbReference type="EMBL" id="RJJC01000001">
    <property type="protein sequence ID" value="RNJ25820.1"/>
    <property type="molecule type" value="Genomic_DNA"/>
</dbReference>
<dbReference type="Pfam" id="PF01983">
    <property type="entry name" value="CofC"/>
    <property type="match status" value="1"/>
</dbReference>
<dbReference type="GO" id="GO:0005525">
    <property type="term" value="F:GTP binding"/>
    <property type="evidence" value="ECO:0007669"/>
    <property type="project" value="UniProtKB-KW"/>
</dbReference>
<reference evidence="6 7" key="1">
    <citation type="submission" date="2018-11" db="EMBL/GenBank/DDBJ databases">
        <title>Genome sequences of Natronomonas sp. CBA1133.</title>
        <authorList>
            <person name="Roh S.W."/>
            <person name="Cha I.-T."/>
        </authorList>
    </citation>
    <scope>NUCLEOTIDE SEQUENCE [LARGE SCALE GENOMIC DNA]</scope>
    <source>
        <strain evidence="6 7">CBA1133</strain>
    </source>
</reference>
<dbReference type="PANTHER" id="PTHR40392:SF1">
    <property type="entry name" value="2-PHOSPHO-L-LACTATE GUANYLYLTRANSFERASE"/>
    <property type="match status" value="1"/>
</dbReference>
<proteinExistence type="inferred from homology"/>
<protein>
    <recommendedName>
        <fullName evidence="5">2-phospho-L-lactate guanylyltransferase</fullName>
        <shortName evidence="5">LP guanylyltransferase</shortName>
        <ecNumber evidence="5">2.7.7.68</ecNumber>
    </recommendedName>
</protein>
<evidence type="ECO:0000256" key="1">
    <source>
        <dbReference type="ARBA" id="ARBA00022679"/>
    </source>
</evidence>
<gene>
    <name evidence="5 6" type="primary">cofC</name>
    <name evidence="6" type="ORF">Nmn1133_03360</name>
</gene>
<dbReference type="GO" id="GO:0043814">
    <property type="term" value="F:phospholactate guanylyltransferase activity"/>
    <property type="evidence" value="ECO:0007669"/>
    <property type="project" value="UniProtKB-EC"/>
</dbReference>
<dbReference type="Proteomes" id="UP000270581">
    <property type="component" value="Unassembled WGS sequence"/>
</dbReference>
<evidence type="ECO:0000313" key="7">
    <source>
        <dbReference type="Proteomes" id="UP000270581"/>
    </source>
</evidence>
<keyword evidence="4 5" id="KW-0342">GTP-binding</keyword>
<keyword evidence="1 5" id="KW-0808">Transferase</keyword>
<keyword evidence="7" id="KW-1185">Reference proteome</keyword>